<evidence type="ECO:0000313" key="6">
    <source>
        <dbReference type="EMBL" id="GAX20235.1"/>
    </source>
</evidence>
<dbReference type="InterPro" id="IPR003891">
    <property type="entry name" value="Initiation_fac_eIF4g_MI"/>
</dbReference>
<dbReference type="GO" id="GO:0003729">
    <property type="term" value="F:mRNA binding"/>
    <property type="evidence" value="ECO:0007669"/>
    <property type="project" value="TreeGrafter"/>
</dbReference>
<evidence type="ECO:0000256" key="2">
    <source>
        <dbReference type="ARBA" id="ARBA00022540"/>
    </source>
</evidence>
<evidence type="ECO:0000256" key="4">
    <source>
        <dbReference type="SAM" id="MobiDB-lite"/>
    </source>
</evidence>
<dbReference type="InterPro" id="IPR016024">
    <property type="entry name" value="ARM-type_fold"/>
</dbReference>
<feature type="region of interest" description="Disordered" evidence="4">
    <location>
        <begin position="310"/>
        <end position="412"/>
    </location>
</feature>
<feature type="compositionally biased region" description="Polar residues" evidence="4">
    <location>
        <begin position="855"/>
        <end position="878"/>
    </location>
</feature>
<keyword evidence="7" id="KW-1185">Reference proteome</keyword>
<evidence type="ECO:0000313" key="7">
    <source>
        <dbReference type="Proteomes" id="UP000198406"/>
    </source>
</evidence>
<dbReference type="SUPFAM" id="SSF48371">
    <property type="entry name" value="ARM repeat"/>
    <property type="match status" value="3"/>
</dbReference>
<dbReference type="InParanoid" id="A0A1Z5K1T8"/>
<dbReference type="Pfam" id="PF02854">
    <property type="entry name" value="MIF4G"/>
    <property type="match status" value="2"/>
</dbReference>
<accession>A0A1Z5K1T8</accession>
<name>A0A1Z5K1T8_FISSO</name>
<feature type="compositionally biased region" description="Polar residues" evidence="4">
    <location>
        <begin position="835"/>
        <end position="846"/>
    </location>
</feature>
<comment type="similarity">
    <text evidence="1">Belongs to the eukaryotic initiation factor 4G family.</text>
</comment>
<dbReference type="AlphaFoldDB" id="A0A1Z5K1T8"/>
<feature type="compositionally biased region" description="Gly residues" evidence="4">
    <location>
        <begin position="41"/>
        <end position="51"/>
    </location>
</feature>
<dbReference type="SMART" id="SM00543">
    <property type="entry name" value="MIF4G"/>
    <property type="match status" value="1"/>
</dbReference>
<dbReference type="Pfam" id="PF02847">
    <property type="entry name" value="MA3"/>
    <property type="match status" value="1"/>
</dbReference>
<organism evidence="6 7">
    <name type="scientific">Fistulifera solaris</name>
    <name type="common">Oleaginous diatom</name>
    <dbReference type="NCBI Taxonomy" id="1519565"/>
    <lineage>
        <taxon>Eukaryota</taxon>
        <taxon>Sar</taxon>
        <taxon>Stramenopiles</taxon>
        <taxon>Ochrophyta</taxon>
        <taxon>Bacillariophyta</taxon>
        <taxon>Bacillariophyceae</taxon>
        <taxon>Bacillariophycidae</taxon>
        <taxon>Naviculales</taxon>
        <taxon>Naviculaceae</taxon>
        <taxon>Fistulifera</taxon>
    </lineage>
</organism>
<protein>
    <submittedName>
        <fullName evidence="6">Translation initiation factor 4G</fullName>
    </submittedName>
</protein>
<feature type="compositionally biased region" description="Polar residues" evidence="4">
    <location>
        <begin position="362"/>
        <end position="374"/>
    </location>
</feature>
<gene>
    <name evidence="6" type="ORF">FisN_15Lh285</name>
</gene>
<dbReference type="GO" id="GO:0016281">
    <property type="term" value="C:eukaryotic translation initiation factor 4F complex"/>
    <property type="evidence" value="ECO:0007669"/>
    <property type="project" value="TreeGrafter"/>
</dbReference>
<dbReference type="InterPro" id="IPR003890">
    <property type="entry name" value="MIF4G-like_typ-3"/>
</dbReference>
<evidence type="ECO:0000259" key="5">
    <source>
        <dbReference type="PROSITE" id="PS51366"/>
    </source>
</evidence>
<comment type="caution">
    <text evidence="6">The sequence shown here is derived from an EMBL/GenBank/DDBJ whole genome shotgun (WGS) entry which is preliminary data.</text>
</comment>
<sequence>MSQQFPPQQPPPGRGAPAPSQQQGRGGGRGNSYYNAAGRGAAAGRGPGGTGAWQPTPPSSSLQQAAAGPYPPQQRPPFGAVPYYSPYGAPPFQPQRSWQPNYAGPPPNARGGVFYPPPPGTAAVPGQPVPITAAVPPAAAATSPPVVVPPRARKPLVITDKDGNVIDFTKTATKPSSSLQTAAASVTPDSSSSDAGSKLRQAVMDRMNKDEEEKKKKEAEEKQIAEENAKNESEEKAKNEAEEKAKLEAKEKAKKEAEEKAKKEVEEKAKTASTPKSSLAKILSQSPSPAPAVAAGGTSNRIVFTKTALFEFKNSPQCTERPSTLPDFTITRGPSKRRDSQKGGRGNQDANNGGEWGRQSGRRQSTGEGSQWSRGQAPPKGQNQQRGRGGRGGKELPAYDGPPLVKSENHWKPRKNTSALIIAEKQVKSILNKMTKEKFGRLSAQMLEIPISTYETLNMMIDNVYDKAIDEPAFGDMYADLCVKLSQSVHVAKLVHYIESDEEPPTEDGVEGSADNADVSHHTVYRWSNDVSTNDEQVVGPLASEEECLDAAFDEEERTPVERGEMQLELVKVLIKRGIFIKIMKQKEAGDTDIFYTVYFPVGEAKDLGQQLSDIFLSQMECESDANKKNSFKRSLLNKCEEEFNKQDIYVEWKEEKKAYEETKSSLSAAEIAEKEEELDFRRIRIKKQMLGNVKFIGQLYKKRLLKEKIMRFCIGSLLKLEQIPADQVASKNPEYLDKGNYEMDEEDHEAICNMFTTIGQTIDTPAAKNFMDVCFEKIKLLSTMKTLPSRSRFMYKDLLDLRENKWVPRRKEEKAKTLEEIRKDVEREERKQAQESQQNQRSAGNFNAKGSGRGSSNDLRSSGRQPQRTSVRQSKPATETDEDGFTVVSQGAKAAPVVSKSSLSQKLQQSQQSSTTSSKQAFSALAKPEPLNEDELMRKIKSMRADFLTDGGNVDELIMSMDEISGTPDAGIVLVSKNADHMMECKDDERKAIYQIISILFEKEKITKGDIMEGTKDAIEMIDDLVVDSPRAYEYLGDLLGLLLRLKAVDLNWICEECEKTKEFNPHTQAPEKLIQFALLNLKKTSGKQAVADVVANDNGVTSLLGDKWTALRAEVTS</sequence>
<dbReference type="PROSITE" id="PS51366">
    <property type="entry name" value="MI"/>
    <property type="match status" value="1"/>
</dbReference>
<feature type="compositionally biased region" description="Polar residues" evidence="4">
    <location>
        <begin position="170"/>
        <end position="195"/>
    </location>
</feature>
<feature type="region of interest" description="Disordered" evidence="4">
    <location>
        <begin position="1"/>
        <end position="121"/>
    </location>
</feature>
<dbReference type="PANTHER" id="PTHR23253:SF9">
    <property type="entry name" value="EUKARYOTIC TRANSLATION INITIATION FACTOR 4 GAMMA 2"/>
    <property type="match status" value="1"/>
</dbReference>
<keyword evidence="2 6" id="KW-0396">Initiation factor</keyword>
<dbReference type="Proteomes" id="UP000198406">
    <property type="component" value="Unassembled WGS sequence"/>
</dbReference>
<dbReference type="EMBL" id="BDSP01000145">
    <property type="protein sequence ID" value="GAX20235.1"/>
    <property type="molecule type" value="Genomic_DNA"/>
</dbReference>
<evidence type="ECO:0000256" key="3">
    <source>
        <dbReference type="ARBA" id="ARBA00022917"/>
    </source>
</evidence>
<feature type="compositionally biased region" description="Low complexity" evidence="4">
    <location>
        <begin position="900"/>
        <end position="921"/>
    </location>
</feature>
<dbReference type="Gene3D" id="1.25.40.180">
    <property type="match status" value="3"/>
</dbReference>
<feature type="region of interest" description="Disordered" evidence="4">
    <location>
        <begin position="168"/>
        <end position="298"/>
    </location>
</feature>
<proteinExistence type="inferred from homology"/>
<dbReference type="GO" id="GO:0003743">
    <property type="term" value="F:translation initiation factor activity"/>
    <property type="evidence" value="ECO:0007669"/>
    <property type="project" value="UniProtKB-KW"/>
</dbReference>
<reference evidence="6 7" key="1">
    <citation type="journal article" date="2015" name="Plant Cell">
        <title>Oil accumulation by the oleaginous diatom Fistulifera solaris as revealed by the genome and transcriptome.</title>
        <authorList>
            <person name="Tanaka T."/>
            <person name="Maeda Y."/>
            <person name="Veluchamy A."/>
            <person name="Tanaka M."/>
            <person name="Abida H."/>
            <person name="Marechal E."/>
            <person name="Bowler C."/>
            <person name="Muto M."/>
            <person name="Sunaga Y."/>
            <person name="Tanaka M."/>
            <person name="Yoshino T."/>
            <person name="Taniguchi T."/>
            <person name="Fukuda Y."/>
            <person name="Nemoto M."/>
            <person name="Matsumoto M."/>
            <person name="Wong P.S."/>
            <person name="Aburatani S."/>
            <person name="Fujibuchi W."/>
        </authorList>
    </citation>
    <scope>NUCLEOTIDE SEQUENCE [LARGE SCALE GENOMIC DNA]</scope>
    <source>
        <strain evidence="6 7">JPCC DA0580</strain>
    </source>
</reference>
<evidence type="ECO:0000256" key="1">
    <source>
        <dbReference type="ARBA" id="ARBA00005775"/>
    </source>
</evidence>
<dbReference type="PANTHER" id="PTHR23253">
    <property type="entry name" value="EUKARYOTIC TRANSLATION INITIATION FACTOR 4 GAMMA"/>
    <property type="match status" value="1"/>
</dbReference>
<feature type="region of interest" description="Disordered" evidence="4">
    <location>
        <begin position="826"/>
        <end position="931"/>
    </location>
</feature>
<feature type="compositionally biased region" description="Low complexity" evidence="4">
    <location>
        <begin position="31"/>
        <end position="40"/>
    </location>
</feature>
<feature type="compositionally biased region" description="Low complexity" evidence="4">
    <location>
        <begin position="284"/>
        <end position="295"/>
    </location>
</feature>
<feature type="compositionally biased region" description="Basic and acidic residues" evidence="4">
    <location>
        <begin position="206"/>
        <end position="270"/>
    </location>
</feature>
<feature type="domain" description="MI" evidence="5">
    <location>
        <begin position="936"/>
        <end position="1060"/>
    </location>
</feature>
<keyword evidence="3" id="KW-0648">Protein biosynthesis</keyword>
<dbReference type="OrthoDB" id="514777at2759"/>